<sequence>MPDTNDPNNGPPNASSFFIPVMTTVCVLLLMLILVIRRLHRYQENEEQQPPAITDWRTPITHSLRRGNFSRQTIDTSLSSFGNAQAQALGNQNPSALEIQTAAENFDGIRGGAFHLRHVVADNFLRRAVQSVLNSRLDERMAVVRAVFVAMNANTLVATWDTVVQRLQNGRADRNWYQILGATHVRDLRTGLNNTVGQLFYSNQQTNLLAGTNIDVTGDTIGVLGEERVSALVSSATDLMESLNLRPRLIHLEGEILLGYTGSSGAYRRYGYDSRRHHDTPEDALRLMSHGQSLRALSRSDLSVVLRYLVLYRRREVLAGLLVILWSIWYDFGFPALNWE</sequence>
<evidence type="ECO:0000313" key="3">
    <source>
        <dbReference type="Proteomes" id="UP000520592"/>
    </source>
</evidence>
<keyword evidence="1" id="KW-0472">Membrane</keyword>
<keyword evidence="1" id="KW-0812">Transmembrane</keyword>
<dbReference type="Proteomes" id="UP000520592">
    <property type="component" value="Unassembled WGS sequence"/>
</dbReference>
<feature type="transmembrane region" description="Helical" evidence="1">
    <location>
        <begin position="17"/>
        <end position="36"/>
    </location>
</feature>
<dbReference type="RefSeq" id="WP_177062973.1">
    <property type="nucleotide sequence ID" value="NZ_JACAPS010000052.1"/>
</dbReference>
<accession>A0A7Y8CNP8</accession>
<proteinExistence type="predicted"/>
<protein>
    <submittedName>
        <fullName evidence="2">Uncharacterized protein</fullName>
    </submittedName>
</protein>
<evidence type="ECO:0000313" key="2">
    <source>
        <dbReference type="EMBL" id="NWC37055.1"/>
    </source>
</evidence>
<gene>
    <name evidence="2" type="ORF">HX876_32370</name>
</gene>
<evidence type="ECO:0000256" key="1">
    <source>
        <dbReference type="SAM" id="Phobius"/>
    </source>
</evidence>
<dbReference type="EMBL" id="JACAQD010000051">
    <property type="protein sequence ID" value="NWC37055.1"/>
    <property type="molecule type" value="Genomic_DNA"/>
</dbReference>
<reference evidence="2 3" key="1">
    <citation type="submission" date="2020-04" db="EMBL/GenBank/DDBJ databases">
        <title>Molecular characterization of pseudomonads from Agaricus bisporus reveal novel blotch 2 pathogens in Western Europe.</title>
        <authorList>
            <person name="Taparia T."/>
            <person name="Krijger M."/>
            <person name="Haynes E."/>
            <person name="Elpinstone J.G."/>
            <person name="Noble R."/>
            <person name="Van Der Wolf J."/>
        </authorList>
    </citation>
    <scope>NUCLEOTIDE SEQUENCE [LARGE SCALE GENOMIC DNA]</scope>
    <source>
        <strain evidence="2 3">IPO3737</strain>
    </source>
</reference>
<comment type="caution">
    <text evidence="2">The sequence shown here is derived from an EMBL/GenBank/DDBJ whole genome shotgun (WGS) entry which is preliminary data.</text>
</comment>
<keyword evidence="1" id="KW-1133">Transmembrane helix</keyword>
<organism evidence="2 3">
    <name type="scientific">Pseudomonas gingeri</name>
    <dbReference type="NCBI Taxonomy" id="117681"/>
    <lineage>
        <taxon>Bacteria</taxon>
        <taxon>Pseudomonadati</taxon>
        <taxon>Pseudomonadota</taxon>
        <taxon>Gammaproteobacteria</taxon>
        <taxon>Pseudomonadales</taxon>
        <taxon>Pseudomonadaceae</taxon>
        <taxon>Pseudomonas</taxon>
    </lineage>
</organism>
<name>A0A7Y8CNP8_9PSED</name>
<feature type="transmembrane region" description="Helical" evidence="1">
    <location>
        <begin position="317"/>
        <end position="337"/>
    </location>
</feature>
<dbReference type="AlphaFoldDB" id="A0A7Y8CNP8"/>